<protein>
    <submittedName>
        <fullName evidence="2">LANO_0H23728g1_1</fullName>
    </submittedName>
</protein>
<proteinExistence type="predicted"/>
<dbReference type="Proteomes" id="UP000189911">
    <property type="component" value="Chromosome H"/>
</dbReference>
<organism evidence="2 3">
    <name type="scientific">Lachancea nothofagi CBS 11611</name>
    <dbReference type="NCBI Taxonomy" id="1266666"/>
    <lineage>
        <taxon>Eukaryota</taxon>
        <taxon>Fungi</taxon>
        <taxon>Dikarya</taxon>
        <taxon>Ascomycota</taxon>
        <taxon>Saccharomycotina</taxon>
        <taxon>Saccharomycetes</taxon>
        <taxon>Saccharomycetales</taxon>
        <taxon>Saccharomycetaceae</taxon>
        <taxon>Lachancea</taxon>
    </lineage>
</organism>
<dbReference type="AlphaFoldDB" id="A0A1G4KNX7"/>
<sequence>MVSRNLTSLDDCVLIKQNMMLLENITDLQRPAVDYYHFDFSSEHPLAMPQSWNLLLHMGKYKLLRLPSCSAEDEFDYQMYVKRLHHCLWRRWSISYFKLGAKKMDPGAINWNKEQDFTVLYGPDLSLGEDCDKEIGTWGLLSKHTAKSDVRGGDLDSDVEELATCFSSSLESRDSSIFDHVPHKPCLRQNSDDRRGRGHALHFDDEVLRRDIDSYGSLYEHKIHINDTEAHLQDCESDLESEPEHVQYSHYSPDTWDSDSDLDLEFT</sequence>
<gene>
    <name evidence="2" type="ORF">LANO_0H23728G</name>
</gene>
<reference evidence="3" key="1">
    <citation type="submission" date="2016-03" db="EMBL/GenBank/DDBJ databases">
        <authorList>
            <person name="Devillers Hugo."/>
        </authorList>
    </citation>
    <scope>NUCLEOTIDE SEQUENCE [LARGE SCALE GENOMIC DNA]</scope>
</reference>
<dbReference type="EMBL" id="LT598447">
    <property type="protein sequence ID" value="SCV06174.1"/>
    <property type="molecule type" value="Genomic_DNA"/>
</dbReference>
<dbReference type="OrthoDB" id="5563539at2759"/>
<accession>A0A1G4KNX7</accession>
<evidence type="ECO:0000313" key="3">
    <source>
        <dbReference type="Proteomes" id="UP000189911"/>
    </source>
</evidence>
<feature type="region of interest" description="Disordered" evidence="1">
    <location>
        <begin position="238"/>
        <end position="267"/>
    </location>
</feature>
<keyword evidence="3" id="KW-1185">Reference proteome</keyword>
<name>A0A1G4KNX7_9SACH</name>
<evidence type="ECO:0000256" key="1">
    <source>
        <dbReference type="SAM" id="MobiDB-lite"/>
    </source>
</evidence>
<feature type="compositionally biased region" description="Acidic residues" evidence="1">
    <location>
        <begin position="256"/>
        <end position="267"/>
    </location>
</feature>
<evidence type="ECO:0000313" key="2">
    <source>
        <dbReference type="EMBL" id="SCV06174.1"/>
    </source>
</evidence>